<keyword evidence="6 15" id="KW-0460">Magnesium</keyword>
<protein>
    <recommendedName>
        <fullName evidence="14 15">Dihydroxy-acid dehydratase</fullName>
        <shortName evidence="15">DAD</shortName>
        <ecNumber evidence="14 15">4.2.1.9</ecNumber>
    </recommendedName>
</protein>
<comment type="pathway">
    <text evidence="12 15">Amino-acid biosynthesis; L-valine biosynthesis; L-valine from pyruvate: step 3/4.</text>
</comment>
<gene>
    <name evidence="15" type="primary">ilvD</name>
    <name evidence="18" type="ORF">VM95_21180</name>
</gene>
<evidence type="ECO:0000256" key="7">
    <source>
        <dbReference type="ARBA" id="ARBA00023004"/>
    </source>
</evidence>
<feature type="modified residue" description="N6-carboxylysine" evidence="15">
    <location>
        <position position="124"/>
    </location>
</feature>
<evidence type="ECO:0000256" key="12">
    <source>
        <dbReference type="ARBA" id="ARBA00029436"/>
    </source>
</evidence>
<dbReference type="SUPFAM" id="SSF143975">
    <property type="entry name" value="IlvD/EDD N-terminal domain-like"/>
    <property type="match status" value="1"/>
</dbReference>
<reference evidence="18 19" key="1">
    <citation type="submission" date="2015-02" db="EMBL/GenBank/DDBJ databases">
        <authorList>
            <person name="Ju K.-S."/>
            <person name="Doroghazi J.R."/>
            <person name="Metcalf W."/>
        </authorList>
    </citation>
    <scope>NUCLEOTIDE SEQUENCE [LARGE SCALE GENOMIC DNA]</scope>
    <source>
        <strain evidence="18 19">ATCC 31215</strain>
    </source>
</reference>
<feature type="binding site" evidence="15">
    <location>
        <position position="492"/>
    </location>
    <ligand>
        <name>Mg(2+)</name>
        <dbReference type="ChEBI" id="CHEBI:18420"/>
    </ligand>
</feature>
<evidence type="ECO:0000256" key="3">
    <source>
        <dbReference type="ARBA" id="ARBA00022605"/>
    </source>
</evidence>
<dbReference type="OrthoDB" id="9807077at2"/>
<dbReference type="GO" id="GO:0009099">
    <property type="term" value="P:L-valine biosynthetic process"/>
    <property type="evidence" value="ECO:0007669"/>
    <property type="project" value="UniProtKB-UniRule"/>
</dbReference>
<evidence type="ECO:0000259" key="16">
    <source>
        <dbReference type="Pfam" id="PF00920"/>
    </source>
</evidence>
<evidence type="ECO:0000256" key="11">
    <source>
        <dbReference type="ARBA" id="ARBA00029304"/>
    </source>
</evidence>
<dbReference type="GO" id="GO:0009097">
    <property type="term" value="P:isoleucine biosynthetic process"/>
    <property type="evidence" value="ECO:0007669"/>
    <property type="project" value="UniProtKB-UniRule"/>
</dbReference>
<dbReference type="Pfam" id="PF00920">
    <property type="entry name" value="ILVD_EDD_N"/>
    <property type="match status" value="1"/>
</dbReference>
<evidence type="ECO:0000256" key="10">
    <source>
        <dbReference type="ARBA" id="ARBA00023304"/>
    </source>
</evidence>
<comment type="function">
    <text evidence="15">Functions in the biosynthesis of branched-chain amino acids. Catalyzes the dehydration of (2R,3R)-2,3-dihydroxy-3-methylpentanoate (2,3-dihydroxy-3-methylvalerate) into 2-oxo-3-methylpentanoate (2-oxo-3-methylvalerate) and of (2R)-2,3-dihydroxy-3-methylbutanoate (2,3-dihydroxyisovalerate) into 2-oxo-3-methylbutanoate (2-oxoisovalerate), the penultimate precursor to L-isoleucine and L-valine, respectively.</text>
</comment>
<dbReference type="PROSITE" id="PS00886">
    <property type="entry name" value="ILVD_EDD_1"/>
    <property type="match status" value="1"/>
</dbReference>
<dbReference type="GO" id="GO:0051537">
    <property type="term" value="F:2 iron, 2 sulfur cluster binding"/>
    <property type="evidence" value="ECO:0007669"/>
    <property type="project" value="UniProtKB-UniRule"/>
</dbReference>
<evidence type="ECO:0000256" key="4">
    <source>
        <dbReference type="ARBA" id="ARBA00022714"/>
    </source>
</evidence>
<dbReference type="NCBIfam" id="NF009103">
    <property type="entry name" value="PRK12448.1"/>
    <property type="match status" value="1"/>
</dbReference>
<dbReference type="FunFam" id="3.50.30.80:FF:000001">
    <property type="entry name" value="Dihydroxy-acid dehydratase"/>
    <property type="match status" value="1"/>
</dbReference>
<comment type="cofactor">
    <cofactor evidence="1 15">
        <name>Mg(2+)</name>
        <dbReference type="ChEBI" id="CHEBI:18420"/>
    </cofactor>
</comment>
<dbReference type="AlphaFoldDB" id="A0A0F2TBC0"/>
<evidence type="ECO:0000256" key="6">
    <source>
        <dbReference type="ARBA" id="ARBA00022842"/>
    </source>
</evidence>
<keyword evidence="10 15" id="KW-0100">Branched-chain amino acid biosynthesis</keyword>
<comment type="catalytic activity">
    <reaction evidence="11">
        <text>(2R)-2,3-dihydroxy-3-methylbutanoate = 3-methyl-2-oxobutanoate + H2O</text>
        <dbReference type="Rhea" id="RHEA:24809"/>
        <dbReference type="ChEBI" id="CHEBI:11851"/>
        <dbReference type="ChEBI" id="CHEBI:15377"/>
        <dbReference type="ChEBI" id="CHEBI:49072"/>
        <dbReference type="EC" id="4.2.1.9"/>
    </reaction>
    <physiologicalReaction direction="left-to-right" evidence="11">
        <dbReference type="Rhea" id="RHEA:24810"/>
    </physiologicalReaction>
</comment>
<dbReference type="InterPro" id="IPR000581">
    <property type="entry name" value="ILV_EDD_N"/>
</dbReference>
<keyword evidence="4 15" id="KW-0001">2Fe-2S</keyword>
<feature type="binding site" description="via carbamate group" evidence="15">
    <location>
        <position position="124"/>
    </location>
    <ligand>
        <name>Mg(2+)</name>
        <dbReference type="ChEBI" id="CHEBI:18420"/>
    </ligand>
</feature>
<evidence type="ECO:0000256" key="15">
    <source>
        <dbReference type="HAMAP-Rule" id="MF_00012"/>
    </source>
</evidence>
<dbReference type="InterPro" id="IPR056740">
    <property type="entry name" value="ILV_EDD_C"/>
</dbReference>
<dbReference type="PATRIC" id="fig|359131.3.peg.5093"/>
<evidence type="ECO:0000313" key="19">
    <source>
        <dbReference type="Proteomes" id="UP000033699"/>
    </source>
</evidence>
<dbReference type="PANTHER" id="PTHR43661">
    <property type="entry name" value="D-XYLONATE DEHYDRATASE"/>
    <property type="match status" value="1"/>
</dbReference>
<evidence type="ECO:0000256" key="2">
    <source>
        <dbReference type="ARBA" id="ARBA00006486"/>
    </source>
</evidence>
<dbReference type="EC" id="4.2.1.9" evidence="14 15"/>
<dbReference type="HAMAP" id="MF_00012">
    <property type="entry name" value="IlvD"/>
    <property type="match status" value="1"/>
</dbReference>
<comment type="cofactor">
    <cofactor evidence="15">
        <name>[2Fe-2S] cluster</name>
        <dbReference type="ChEBI" id="CHEBI:190135"/>
    </cofactor>
    <text evidence="15">Binds 1 [2Fe-2S] cluster per subunit. This cluster acts as a Lewis acid cofactor.</text>
</comment>
<proteinExistence type="inferred from homology"/>
<keyword evidence="7 15" id="KW-0408">Iron</keyword>
<comment type="caution">
    <text evidence="18">The sequence shown here is derived from an EMBL/GenBank/DDBJ whole genome shotgun (WGS) entry which is preliminary data.</text>
</comment>
<dbReference type="Pfam" id="PF24877">
    <property type="entry name" value="ILV_EDD_C"/>
    <property type="match status" value="1"/>
</dbReference>
<dbReference type="GO" id="GO:0004160">
    <property type="term" value="F:dihydroxy-acid dehydratase activity"/>
    <property type="evidence" value="ECO:0007669"/>
    <property type="project" value="UniProtKB-UniRule"/>
</dbReference>
<feature type="domain" description="Dihydroxy-acid/6-phosphogluconate dehydratase C-terminal" evidence="17">
    <location>
        <begin position="409"/>
        <end position="606"/>
    </location>
</feature>
<dbReference type="Gene3D" id="3.50.30.80">
    <property type="entry name" value="IlvD/EDD C-terminal domain-like"/>
    <property type="match status" value="1"/>
</dbReference>
<dbReference type="InterPro" id="IPR004404">
    <property type="entry name" value="DihydroxyA_deHydtase"/>
</dbReference>
<name>A0A0F2TBC0_STRR3</name>
<dbReference type="RefSeq" id="WP_045699209.1">
    <property type="nucleotide sequence ID" value="NZ_JZKH01000043.1"/>
</dbReference>
<evidence type="ECO:0000256" key="13">
    <source>
        <dbReference type="ARBA" id="ARBA00029437"/>
    </source>
</evidence>
<sequence length="614" mass="64638">MPELRSRTVTHGRNMAGARALLRAAGVAREDFGKPIIAVANSFTEFVPGHTHLQPVGRIVSEAIKRAGGIPREFNTIAVDDGIAMGHGGMLYSLPSRDLIADSVEYMVNAHCADALICISNCDKITPGMLMAALRLNIPTVFVSGGPMEAGKATLVDGTVRKLDLVDAISQAVNENVSDEDIAIIEENACPTCGSCSGMFTANSMNCLTEAIGLSLPGNGSVLATHTARKALYENAGRTVVEIANRYYGGDDASVLPRAIATRAAFENAMALDIAMGGSTNTILHLLAAAQEAELDFDQRAIDAISRKVPCLSKVAPNGSYYMEDVHRAGGIPAILGELYRGGLLNEDVHTVHADSLAEWLKTWDVRGGSASAEAVELWHAAPGCVRSAEAFSQSERWESLDTDAARGCIRSVEHAYSVEGGLAVLYGNLAEDGCIVKTAGVDESIWTFSGPAVVVESQEDAVEAILAKRVKEGDVVVIRYEGPKGGPGMQEMLYPTSFLKGRGLGKACALVTDGRFSGGTSGLSIGHASPEAASGGTIALVEDGDTIAIDIPGRTISLEVPDDVLAERRRALEAAGGYRPRNRDRQVSQALRAYAAMATSADKGAVRDVTKLG</sequence>
<dbReference type="PANTHER" id="PTHR43661:SF3">
    <property type="entry name" value="D-XYLONATE DEHYDRATASE YAGF-RELATED"/>
    <property type="match status" value="1"/>
</dbReference>
<keyword evidence="19" id="KW-1185">Reference proteome</keyword>
<evidence type="ECO:0000256" key="1">
    <source>
        <dbReference type="ARBA" id="ARBA00001946"/>
    </source>
</evidence>
<dbReference type="EMBL" id="JZKH01000043">
    <property type="protein sequence ID" value="KJS60454.1"/>
    <property type="molecule type" value="Genomic_DNA"/>
</dbReference>
<keyword evidence="9 15" id="KW-0456">Lyase</keyword>
<dbReference type="InterPro" id="IPR020558">
    <property type="entry name" value="DiOHA_6PGluconate_deHydtase_CS"/>
</dbReference>
<keyword evidence="5 15" id="KW-0479">Metal-binding</keyword>
<accession>A0A0F2TBC0</accession>
<dbReference type="PROSITE" id="PS00887">
    <property type="entry name" value="ILVD_EDD_2"/>
    <property type="match status" value="1"/>
</dbReference>
<evidence type="ECO:0000256" key="5">
    <source>
        <dbReference type="ARBA" id="ARBA00022723"/>
    </source>
</evidence>
<feature type="active site" description="Proton acceptor" evidence="15">
    <location>
        <position position="518"/>
    </location>
</feature>
<evidence type="ECO:0000259" key="17">
    <source>
        <dbReference type="Pfam" id="PF24877"/>
    </source>
</evidence>
<dbReference type="InterPro" id="IPR037237">
    <property type="entry name" value="IlvD/EDD_N"/>
</dbReference>
<dbReference type="InterPro" id="IPR042096">
    <property type="entry name" value="Dihydro-acid_dehy_C"/>
</dbReference>
<dbReference type="NCBIfam" id="TIGR00110">
    <property type="entry name" value="ilvD"/>
    <property type="match status" value="1"/>
</dbReference>
<dbReference type="Proteomes" id="UP000033699">
    <property type="component" value="Unassembled WGS sequence"/>
</dbReference>
<dbReference type="UniPathway" id="UPA00047">
    <property type="reaction ID" value="UER00057"/>
</dbReference>
<organism evidence="18 19">
    <name type="scientific">Streptomyces rubellomurinus (strain ATCC 31215)</name>
    <dbReference type="NCBI Taxonomy" id="359131"/>
    <lineage>
        <taxon>Bacteria</taxon>
        <taxon>Bacillati</taxon>
        <taxon>Actinomycetota</taxon>
        <taxon>Actinomycetes</taxon>
        <taxon>Kitasatosporales</taxon>
        <taxon>Streptomycetaceae</taxon>
        <taxon>Streptomyces</taxon>
    </lineage>
</organism>
<evidence type="ECO:0000256" key="14">
    <source>
        <dbReference type="ARBA" id="ARBA00029490"/>
    </source>
</evidence>
<keyword evidence="8 15" id="KW-0411">Iron-sulfur</keyword>
<comment type="caution">
    <text evidence="15">Lacks conserved residue(s) required for the propagation of feature annotation.</text>
</comment>
<dbReference type="UniPathway" id="UPA00049">
    <property type="reaction ID" value="UER00061"/>
</dbReference>
<comment type="catalytic activity">
    <reaction evidence="15">
        <text>(2R,3R)-2,3-dihydroxy-3-methylpentanoate = (S)-3-methyl-2-oxopentanoate + H2O</text>
        <dbReference type="Rhea" id="RHEA:27694"/>
        <dbReference type="ChEBI" id="CHEBI:15377"/>
        <dbReference type="ChEBI" id="CHEBI:35146"/>
        <dbReference type="ChEBI" id="CHEBI:49258"/>
        <dbReference type="EC" id="4.2.1.9"/>
    </reaction>
</comment>
<evidence type="ECO:0000256" key="8">
    <source>
        <dbReference type="ARBA" id="ARBA00023014"/>
    </source>
</evidence>
<feature type="binding site" evidence="15">
    <location>
        <position position="81"/>
    </location>
    <ligand>
        <name>Mg(2+)</name>
        <dbReference type="ChEBI" id="CHEBI:18420"/>
    </ligand>
</feature>
<evidence type="ECO:0000313" key="18">
    <source>
        <dbReference type="EMBL" id="KJS60454.1"/>
    </source>
</evidence>
<feature type="domain" description="Dihydroxy-acid/6-phosphogluconate dehydratase N-terminal" evidence="16">
    <location>
        <begin position="34"/>
        <end position="359"/>
    </location>
</feature>
<dbReference type="SUPFAM" id="SSF52016">
    <property type="entry name" value="LeuD/IlvD-like"/>
    <property type="match status" value="1"/>
</dbReference>
<comment type="subunit">
    <text evidence="15">Homodimer.</text>
</comment>
<feature type="binding site" evidence="15">
    <location>
        <position position="123"/>
    </location>
    <ligand>
        <name>Mg(2+)</name>
        <dbReference type="ChEBI" id="CHEBI:18420"/>
    </ligand>
</feature>
<dbReference type="GO" id="GO:0000287">
    <property type="term" value="F:magnesium ion binding"/>
    <property type="evidence" value="ECO:0007669"/>
    <property type="project" value="UniProtKB-UniRule"/>
</dbReference>
<comment type="similarity">
    <text evidence="2 15">Belongs to the IlvD/Edd family.</text>
</comment>
<comment type="pathway">
    <text evidence="13 15">Amino-acid biosynthesis; L-isoleucine biosynthesis; L-isoleucine from 2-oxobutanoate: step 3/4.</text>
</comment>
<evidence type="ECO:0000256" key="9">
    <source>
        <dbReference type="ARBA" id="ARBA00023239"/>
    </source>
</evidence>
<dbReference type="GO" id="GO:0005829">
    <property type="term" value="C:cytosol"/>
    <property type="evidence" value="ECO:0007669"/>
    <property type="project" value="TreeGrafter"/>
</dbReference>
<keyword evidence="3 15" id="KW-0028">Amino-acid biosynthesis</keyword>